<keyword evidence="2" id="KW-1185">Reference proteome</keyword>
<dbReference type="EMBL" id="JARK01001348">
    <property type="protein sequence ID" value="EYC25037.1"/>
    <property type="molecule type" value="Genomic_DNA"/>
</dbReference>
<protein>
    <submittedName>
        <fullName evidence="1">Uncharacterized protein</fullName>
    </submittedName>
</protein>
<sequence length="77" mass="8569">MDSFPLLPRSSERTLLGRYQPHGGVLISGLLYKIRYTDSLSSIVTCLTSDVDIVQEAFVRMIWGATENCSCCLSLCH</sequence>
<organism evidence="1 2">
    <name type="scientific">Ancylostoma ceylanicum</name>
    <dbReference type="NCBI Taxonomy" id="53326"/>
    <lineage>
        <taxon>Eukaryota</taxon>
        <taxon>Metazoa</taxon>
        <taxon>Ecdysozoa</taxon>
        <taxon>Nematoda</taxon>
        <taxon>Chromadorea</taxon>
        <taxon>Rhabditida</taxon>
        <taxon>Rhabditina</taxon>
        <taxon>Rhabditomorpha</taxon>
        <taxon>Strongyloidea</taxon>
        <taxon>Ancylostomatidae</taxon>
        <taxon>Ancylostomatinae</taxon>
        <taxon>Ancylostoma</taxon>
    </lineage>
</organism>
<reference evidence="2" key="1">
    <citation type="journal article" date="2015" name="Nat. Genet.">
        <title>The genome and transcriptome of the zoonotic hookworm Ancylostoma ceylanicum identify infection-specific gene families.</title>
        <authorList>
            <person name="Schwarz E.M."/>
            <person name="Hu Y."/>
            <person name="Antoshechkin I."/>
            <person name="Miller M.M."/>
            <person name="Sternberg P.W."/>
            <person name="Aroian R.V."/>
        </authorList>
    </citation>
    <scope>NUCLEOTIDE SEQUENCE</scope>
    <source>
        <strain evidence="2">HY135</strain>
    </source>
</reference>
<dbReference type="Proteomes" id="UP000024635">
    <property type="component" value="Unassembled WGS sequence"/>
</dbReference>
<gene>
    <name evidence="1" type="primary">Acey_s0012.g1661</name>
    <name evidence="1" type="ORF">Y032_0012g1661</name>
</gene>
<evidence type="ECO:0000313" key="1">
    <source>
        <dbReference type="EMBL" id="EYC25037.1"/>
    </source>
</evidence>
<proteinExistence type="predicted"/>
<accession>A0A016VDH6</accession>
<evidence type="ECO:0000313" key="2">
    <source>
        <dbReference type="Proteomes" id="UP000024635"/>
    </source>
</evidence>
<dbReference type="AlphaFoldDB" id="A0A016VDH6"/>
<name>A0A016VDH6_9BILA</name>
<comment type="caution">
    <text evidence="1">The sequence shown here is derived from an EMBL/GenBank/DDBJ whole genome shotgun (WGS) entry which is preliminary data.</text>
</comment>